<dbReference type="Proteomes" id="UP000054485">
    <property type="component" value="Unassembled WGS sequence"/>
</dbReference>
<proteinExistence type="predicted"/>
<dbReference type="AlphaFoldDB" id="A0A0D0B1W7"/>
<organism evidence="1 2">
    <name type="scientific">Suillus luteus UH-Slu-Lm8-n1</name>
    <dbReference type="NCBI Taxonomy" id="930992"/>
    <lineage>
        <taxon>Eukaryota</taxon>
        <taxon>Fungi</taxon>
        <taxon>Dikarya</taxon>
        <taxon>Basidiomycota</taxon>
        <taxon>Agaricomycotina</taxon>
        <taxon>Agaricomycetes</taxon>
        <taxon>Agaricomycetidae</taxon>
        <taxon>Boletales</taxon>
        <taxon>Suillineae</taxon>
        <taxon>Suillaceae</taxon>
        <taxon>Suillus</taxon>
    </lineage>
</organism>
<dbReference type="InParanoid" id="A0A0D0B1W7"/>
<gene>
    <name evidence="1" type="ORF">CY34DRAFT_798839</name>
</gene>
<evidence type="ECO:0000313" key="1">
    <source>
        <dbReference type="EMBL" id="KIK47976.1"/>
    </source>
</evidence>
<evidence type="ECO:0000313" key="2">
    <source>
        <dbReference type="Proteomes" id="UP000054485"/>
    </source>
</evidence>
<keyword evidence="2" id="KW-1185">Reference proteome</keyword>
<protein>
    <submittedName>
        <fullName evidence="1">Uncharacterized protein</fullName>
    </submittedName>
</protein>
<accession>A0A0D0B1W7</accession>
<sequence>MRLRMKEIRSWVLPSWDTRHHVAGIKGSHDIIPTNFYIVHIKGKYSTRHPILRQCPHGTHITVTHSYTLRGCRNCQAPHC</sequence>
<name>A0A0D0B1W7_9AGAM</name>
<dbReference type="EMBL" id="KN835142">
    <property type="protein sequence ID" value="KIK47976.1"/>
    <property type="molecule type" value="Genomic_DNA"/>
</dbReference>
<reference evidence="2" key="2">
    <citation type="submission" date="2015-01" db="EMBL/GenBank/DDBJ databases">
        <title>Evolutionary Origins and Diversification of the Mycorrhizal Mutualists.</title>
        <authorList>
            <consortium name="DOE Joint Genome Institute"/>
            <consortium name="Mycorrhizal Genomics Consortium"/>
            <person name="Kohler A."/>
            <person name="Kuo A."/>
            <person name="Nagy L.G."/>
            <person name="Floudas D."/>
            <person name="Copeland A."/>
            <person name="Barry K.W."/>
            <person name="Cichocki N."/>
            <person name="Veneault-Fourrey C."/>
            <person name="LaButti K."/>
            <person name="Lindquist E.A."/>
            <person name="Lipzen A."/>
            <person name="Lundell T."/>
            <person name="Morin E."/>
            <person name="Murat C."/>
            <person name="Riley R."/>
            <person name="Ohm R."/>
            <person name="Sun H."/>
            <person name="Tunlid A."/>
            <person name="Henrissat B."/>
            <person name="Grigoriev I.V."/>
            <person name="Hibbett D.S."/>
            <person name="Martin F."/>
        </authorList>
    </citation>
    <scope>NUCLEOTIDE SEQUENCE [LARGE SCALE GENOMIC DNA]</scope>
    <source>
        <strain evidence="2">UH-Slu-Lm8-n1</strain>
    </source>
</reference>
<dbReference type="HOGENOM" id="CLU_2591356_0_0_1"/>
<reference evidence="1 2" key="1">
    <citation type="submission" date="2014-04" db="EMBL/GenBank/DDBJ databases">
        <authorList>
            <consortium name="DOE Joint Genome Institute"/>
            <person name="Kuo A."/>
            <person name="Ruytinx J."/>
            <person name="Rineau F."/>
            <person name="Colpaert J."/>
            <person name="Kohler A."/>
            <person name="Nagy L.G."/>
            <person name="Floudas D."/>
            <person name="Copeland A."/>
            <person name="Barry K.W."/>
            <person name="Cichocki N."/>
            <person name="Veneault-Fourrey C."/>
            <person name="LaButti K."/>
            <person name="Lindquist E.A."/>
            <person name="Lipzen A."/>
            <person name="Lundell T."/>
            <person name="Morin E."/>
            <person name="Murat C."/>
            <person name="Sun H."/>
            <person name="Tunlid A."/>
            <person name="Henrissat B."/>
            <person name="Grigoriev I.V."/>
            <person name="Hibbett D.S."/>
            <person name="Martin F."/>
            <person name="Nordberg H.P."/>
            <person name="Cantor M.N."/>
            <person name="Hua S.X."/>
        </authorList>
    </citation>
    <scope>NUCLEOTIDE SEQUENCE [LARGE SCALE GENOMIC DNA]</scope>
    <source>
        <strain evidence="1 2">UH-Slu-Lm8-n1</strain>
    </source>
</reference>